<accession>A0ACC4E9H0</accession>
<evidence type="ECO:0000313" key="2">
    <source>
        <dbReference type="Proteomes" id="UP001638806"/>
    </source>
</evidence>
<evidence type="ECO:0000313" key="1">
    <source>
        <dbReference type="EMBL" id="KAL3965284.1"/>
    </source>
</evidence>
<comment type="caution">
    <text evidence="1">The sequence shown here is derived from an EMBL/GenBank/DDBJ whole genome shotgun (WGS) entry which is preliminary data.</text>
</comment>
<keyword evidence="2" id="KW-1185">Reference proteome</keyword>
<proteinExistence type="predicted"/>
<dbReference type="Proteomes" id="UP001638806">
    <property type="component" value="Unassembled WGS sequence"/>
</dbReference>
<sequence>MESNSARRHNTHHGPPQDGSLLLSSLAALHPSSSQPIDECPIFGASFPAAFNISATKAFSSARAAFPAAIEEQFSSGLLNRTHTVFAIDVFSTATNEVGSVTKLFTAYAILATAGIGSDPLERLRWEDVTVGALMSQQGGSGGVPGEVIQNCTGTPGECSIPDFLKLMRNEKRPTMPPFQRPLYSDGGWAILGRVLERLTNLPLNDALQKALSKPLDLNYTAYMKPPRNDTNAIVLPGSLDESSWGYDNQVISSSGGLYTSVADLRTVGLSILNSELLAPSTTRRWMHPLGSTTSLTFSVGAPWEIHRLAVPVTPKSNRTRIMDLYTKLGANAGYSSCIALSPDHGLGFSLMSVGATAGTDRITLRDLIGDVFLPAAEHAGAENAAANFAGTFVNEKTPGTNVTLTVDKGRPGLGLAKFFIDGMDVRGNVTTSPPPPGSKFAVRIYGAGSSSPDNLPSALYRTRGTVRYSFRAVVEKLPFKKHTAARGGKSLFMNECLSWFSVGFTENIDEFVLEVLAQWASKDLFKSKDKQNSSSDASSSKENPFAQPTLAPGAFGQFPQTFGFYFLGRAPDKKTDAFLFAEGGGQQGPLRPLNAITVHKGMVKVQDVLHAGPTRDTQPIGLAGTEKLFRSASVIALPSHAGAAGGNQIVHLVDNGGIKFERWAFSVPVAGAAEAEQFEWRSDNLVRPEKDRPFERRLVRVSTSAEGREDVVMRWADDPAPEQESRLGTVHFEGAGATGQLGQYWALAAVVALLRIVQVKSEAQVAADGMLQAAGKLAGLGLGFA</sequence>
<reference evidence="1" key="1">
    <citation type="submission" date="2024-12" db="EMBL/GenBank/DDBJ databases">
        <title>Comparative genomics and development of molecular markers within Purpureocillium lilacinum and among Purpureocillium species.</title>
        <authorList>
            <person name="Yeh Z.-Y."/>
            <person name="Ni N.-T."/>
            <person name="Lo P.-H."/>
            <person name="Mushyakhwo K."/>
            <person name="Lin C.-F."/>
            <person name="Nai Y.-S."/>
        </authorList>
    </citation>
    <scope>NUCLEOTIDE SEQUENCE</scope>
    <source>
        <strain evidence="1">NCHU-NPUST-175</strain>
    </source>
</reference>
<name>A0ACC4E9H0_PURLI</name>
<gene>
    <name evidence="1" type="ORF">ACCO45_002288</name>
</gene>
<organism evidence="1 2">
    <name type="scientific">Purpureocillium lilacinum</name>
    <name type="common">Paecilomyces lilacinus</name>
    <dbReference type="NCBI Taxonomy" id="33203"/>
    <lineage>
        <taxon>Eukaryota</taxon>
        <taxon>Fungi</taxon>
        <taxon>Dikarya</taxon>
        <taxon>Ascomycota</taxon>
        <taxon>Pezizomycotina</taxon>
        <taxon>Sordariomycetes</taxon>
        <taxon>Hypocreomycetidae</taxon>
        <taxon>Hypocreales</taxon>
        <taxon>Ophiocordycipitaceae</taxon>
        <taxon>Purpureocillium</taxon>
    </lineage>
</organism>
<protein>
    <submittedName>
        <fullName evidence="1">Uncharacterized protein</fullName>
    </submittedName>
</protein>
<dbReference type="EMBL" id="JBGNUJ010000002">
    <property type="protein sequence ID" value="KAL3965284.1"/>
    <property type="molecule type" value="Genomic_DNA"/>
</dbReference>